<dbReference type="RefSeq" id="WP_064411080.1">
    <property type="nucleotide sequence ID" value="NZ_CABGII010000091.1"/>
</dbReference>
<reference evidence="1 2" key="1">
    <citation type="submission" date="2017-11" db="EMBL/GenBank/DDBJ databases">
        <authorList>
            <person name="Han C.G."/>
        </authorList>
    </citation>
    <scope>NUCLEOTIDE SEQUENCE [LARGE SCALE GENOMIC DNA]</scope>
    <source>
        <strain evidence="1 2">A2</strain>
    </source>
</reference>
<proteinExistence type="predicted"/>
<protein>
    <submittedName>
        <fullName evidence="1">Uncharacterized protein</fullName>
    </submittedName>
</protein>
<evidence type="ECO:0000313" key="2">
    <source>
        <dbReference type="Proteomes" id="UP000234661"/>
    </source>
</evidence>
<accession>A0A2J4ZVB2</accession>
<gene>
    <name evidence="1" type="ORF">CWM85_07160</name>
</gene>
<dbReference type="Proteomes" id="UP000234661">
    <property type="component" value="Unassembled WGS sequence"/>
</dbReference>
<organism evidence="1 2">
    <name type="scientific">Klebsiella michiganensis</name>
    <dbReference type="NCBI Taxonomy" id="1134687"/>
    <lineage>
        <taxon>Bacteria</taxon>
        <taxon>Pseudomonadati</taxon>
        <taxon>Pseudomonadota</taxon>
        <taxon>Gammaproteobacteria</taxon>
        <taxon>Enterobacterales</taxon>
        <taxon>Enterobacteriaceae</taxon>
        <taxon>Klebsiella/Raoultella group</taxon>
        <taxon>Klebsiella</taxon>
    </lineage>
</organism>
<comment type="caution">
    <text evidence="1">The sequence shown here is derived from an EMBL/GenBank/DDBJ whole genome shotgun (WGS) entry which is preliminary data.</text>
</comment>
<reference evidence="1 2" key="2">
    <citation type="submission" date="2018-01" db="EMBL/GenBank/DDBJ databases">
        <title>Genomic study of Klebsiella pneumoniae.</title>
        <authorList>
            <person name="Yang Y."/>
            <person name="Bicalho R."/>
        </authorList>
    </citation>
    <scope>NUCLEOTIDE SEQUENCE [LARGE SCALE GENOMIC DNA]</scope>
    <source>
        <strain evidence="1 2">A2</strain>
    </source>
</reference>
<evidence type="ECO:0000313" key="1">
    <source>
        <dbReference type="EMBL" id="PLM66959.1"/>
    </source>
</evidence>
<dbReference type="EMBL" id="PIET01000122">
    <property type="protein sequence ID" value="PLM66959.1"/>
    <property type="molecule type" value="Genomic_DNA"/>
</dbReference>
<sequence length="64" mass="6926">MKRSPEFAQGALAALREAKTLNLANATAIGVLESPEAAKTLVNLMNLVLDPLIQKYTVMEANRD</sequence>
<name>A0A2J4ZVB2_9ENTR</name>
<dbReference type="AlphaFoldDB" id="A0A2J4ZVB2"/>